<proteinExistence type="predicted"/>
<gene>
    <name evidence="1" type="ORF">QFC20_002528</name>
</gene>
<keyword evidence="2" id="KW-1185">Reference proteome</keyword>
<name>A0ACC2WK50_9TREE</name>
<dbReference type="EMBL" id="JASBWS010000018">
    <property type="protein sequence ID" value="KAJ9111555.1"/>
    <property type="molecule type" value="Genomic_DNA"/>
</dbReference>
<organism evidence="1 2">
    <name type="scientific">Naganishia adeliensis</name>
    <dbReference type="NCBI Taxonomy" id="92952"/>
    <lineage>
        <taxon>Eukaryota</taxon>
        <taxon>Fungi</taxon>
        <taxon>Dikarya</taxon>
        <taxon>Basidiomycota</taxon>
        <taxon>Agaricomycotina</taxon>
        <taxon>Tremellomycetes</taxon>
        <taxon>Filobasidiales</taxon>
        <taxon>Filobasidiaceae</taxon>
        <taxon>Naganishia</taxon>
    </lineage>
</organism>
<reference evidence="1" key="1">
    <citation type="submission" date="2023-04" db="EMBL/GenBank/DDBJ databases">
        <title>Draft Genome sequencing of Naganishia species isolated from polar environments using Oxford Nanopore Technology.</title>
        <authorList>
            <person name="Leo P."/>
            <person name="Venkateswaran K."/>
        </authorList>
    </citation>
    <scope>NUCLEOTIDE SEQUENCE</scope>
    <source>
        <strain evidence="1">MNA-CCFEE 5262</strain>
    </source>
</reference>
<protein>
    <submittedName>
        <fullName evidence="1">Uncharacterized protein</fullName>
    </submittedName>
</protein>
<comment type="caution">
    <text evidence="1">The sequence shown here is derived from an EMBL/GenBank/DDBJ whole genome shotgun (WGS) entry which is preliminary data.</text>
</comment>
<sequence>MPSGFLSKFGRDKTSPGAGSLKQQQQQQQQQRPVPRSPAAPAFTQPQAQAPIHSSSIDSSSTSSPTVAGSSAGGSGSSASSSLIAGHMQPSSARTLSGILGGQEAVTIPMSIQQHAQVEASAGVAMAGIPIVQVQGVTQFPNSAPQQQQQDQYSGARQMSVDMMDVSGLSLTGQRNDQVRVAGEEAMRDKMRAAQLQAAQAQAAAEYAASQARVAALNAQASQAAYEQAQAQQQQQQQQAEAAARAQQHQQAGAQRQVSTTPTPTTASPSKQAQAAEVGYVLTSSGVKVPAVPSVRKTAGRYGLADFQIERTLGTGSFGRVHLVRSRHNGRFYAVKVLNKEKVVRMKQVEHTNSEREMLVRVRHPFLVNLWGTFGDLHNLYMRFPNSVAKFYAAEVALALDYLHSLDIIYRDLKPENLLLGADGHVKVTDFGFAKLVPDITWTLCGTPDYLAPEVVQSKGYNKSVDWYALGVLIFEMLPVAWQAGYPPFFTEDGNPMKLYEKIIAGKVRYPTYFDATAKELLKNLLVGDLSKRFGNLRSGAADIFLHPWFNEVDWKKLYRREIPAPYVPRIEGDGDASQFDRYAEADVSEYGKNGRGSHDHLFPDF</sequence>
<accession>A0ACC2WK50</accession>
<dbReference type="Proteomes" id="UP001230649">
    <property type="component" value="Unassembled WGS sequence"/>
</dbReference>
<evidence type="ECO:0000313" key="1">
    <source>
        <dbReference type="EMBL" id="KAJ9111555.1"/>
    </source>
</evidence>
<evidence type="ECO:0000313" key="2">
    <source>
        <dbReference type="Proteomes" id="UP001230649"/>
    </source>
</evidence>